<sequence>MDTHVARASSTLAKLACVLLVIICMGLLLHLGELRLRL</sequence>
<name>A0A0N8R313_PSESX</name>
<gene>
    <name evidence="1" type="ORF">ALO50_01934</name>
</gene>
<dbReference type="AlphaFoldDB" id="A0A0N8R313"/>
<dbReference type="PATRIC" id="fig|264451.4.peg.2666"/>
<organism evidence="1 2">
    <name type="scientific">Pseudomonas syringae pv. cerasicola</name>
    <dbReference type="NCBI Taxonomy" id="264451"/>
    <lineage>
        <taxon>Bacteria</taxon>
        <taxon>Pseudomonadati</taxon>
        <taxon>Pseudomonadota</taxon>
        <taxon>Gammaproteobacteria</taxon>
        <taxon>Pseudomonadales</taxon>
        <taxon>Pseudomonadaceae</taxon>
        <taxon>Pseudomonas</taxon>
        <taxon>Pseudomonas syringae</taxon>
    </lineage>
</organism>
<dbReference type="Proteomes" id="UP000050356">
    <property type="component" value="Unassembled WGS sequence"/>
</dbReference>
<accession>A0A0N8R313</accession>
<comment type="caution">
    <text evidence="1">The sequence shown here is derived from an EMBL/GenBank/DDBJ whole genome shotgun (WGS) entry which is preliminary data.</text>
</comment>
<evidence type="ECO:0000313" key="2">
    <source>
        <dbReference type="Proteomes" id="UP000050356"/>
    </source>
</evidence>
<dbReference type="EMBL" id="LJQA01000697">
    <property type="protein sequence ID" value="KPW88310.1"/>
    <property type="molecule type" value="Genomic_DNA"/>
</dbReference>
<evidence type="ECO:0000313" key="1">
    <source>
        <dbReference type="EMBL" id="KPW88310.1"/>
    </source>
</evidence>
<reference evidence="1 2" key="1">
    <citation type="submission" date="2015-09" db="EMBL/GenBank/DDBJ databases">
        <title>Genome announcement of multiple Pseudomonas syringae strains.</title>
        <authorList>
            <person name="Thakur S."/>
            <person name="Wang P.W."/>
            <person name="Gong Y."/>
            <person name="Weir B.S."/>
            <person name="Guttman D.S."/>
        </authorList>
    </citation>
    <scope>NUCLEOTIDE SEQUENCE [LARGE SCALE GENOMIC DNA]</scope>
    <source>
        <strain evidence="1 2">ICMP17524</strain>
    </source>
</reference>
<protein>
    <submittedName>
        <fullName evidence="1">Uncharacterized protein</fullName>
    </submittedName>
</protein>
<proteinExistence type="predicted"/>